<protein>
    <submittedName>
        <fullName evidence="1">Uncharacterized protein</fullName>
    </submittedName>
</protein>
<comment type="caution">
    <text evidence="1">The sequence shown here is derived from an EMBL/GenBank/DDBJ whole genome shotgun (WGS) entry which is preliminary data.</text>
</comment>
<dbReference type="EMBL" id="JAHMHS010000094">
    <property type="protein sequence ID" value="KAK1719528.1"/>
    <property type="molecule type" value="Genomic_DNA"/>
</dbReference>
<organism evidence="1 2">
    <name type="scientific">Glomerella acutata</name>
    <name type="common">Colletotrichum acutatum</name>
    <dbReference type="NCBI Taxonomy" id="27357"/>
    <lineage>
        <taxon>Eukaryota</taxon>
        <taxon>Fungi</taxon>
        <taxon>Dikarya</taxon>
        <taxon>Ascomycota</taxon>
        <taxon>Pezizomycotina</taxon>
        <taxon>Sordariomycetes</taxon>
        <taxon>Hypocreomycetidae</taxon>
        <taxon>Glomerellales</taxon>
        <taxon>Glomerellaceae</taxon>
        <taxon>Colletotrichum</taxon>
        <taxon>Colletotrichum acutatum species complex</taxon>
    </lineage>
</organism>
<gene>
    <name evidence="1" type="ORF">BDZ83DRAFT_733308</name>
</gene>
<dbReference type="AlphaFoldDB" id="A0AAD8XBX3"/>
<keyword evidence="2" id="KW-1185">Reference proteome</keyword>
<accession>A0AAD8XBX3</accession>
<dbReference type="GeneID" id="85396813"/>
<name>A0AAD8XBX3_GLOAC</name>
<evidence type="ECO:0000313" key="1">
    <source>
        <dbReference type="EMBL" id="KAK1719528.1"/>
    </source>
</evidence>
<proteinExistence type="predicted"/>
<dbReference type="Proteomes" id="UP001244207">
    <property type="component" value="Unassembled WGS sequence"/>
</dbReference>
<sequence length="182" mass="19626">MLVSQFRGSQSAVAQLASRADDLGAPHLPLNGMLSSSPTNRAYRLIGYRQLPDKMEEVASAVHNQESGDPEETRVNSTAILTVLGIGMLAVSVITGKRAAGPSDPPQPVLSHLRFPCVYRGYYDPTEEDVDVGWAWYWATGVPLLYANSVAATGSPRNRQPPGATVHVSRVNEAWYGDGDMS</sequence>
<reference evidence="1" key="1">
    <citation type="submission" date="2021-12" db="EMBL/GenBank/DDBJ databases">
        <title>Comparative genomics, transcriptomics and evolutionary studies reveal genomic signatures of adaptation to plant cell wall in hemibiotrophic fungi.</title>
        <authorList>
            <consortium name="DOE Joint Genome Institute"/>
            <person name="Baroncelli R."/>
            <person name="Diaz J.F."/>
            <person name="Benocci T."/>
            <person name="Peng M."/>
            <person name="Battaglia E."/>
            <person name="Haridas S."/>
            <person name="Andreopoulos W."/>
            <person name="Labutti K."/>
            <person name="Pangilinan J."/>
            <person name="Floch G.L."/>
            <person name="Makela M.R."/>
            <person name="Henrissat B."/>
            <person name="Grigoriev I.V."/>
            <person name="Crouch J.A."/>
            <person name="De Vries R.P."/>
            <person name="Sukno S.A."/>
            <person name="Thon M.R."/>
        </authorList>
    </citation>
    <scope>NUCLEOTIDE SEQUENCE</scope>
    <source>
        <strain evidence="1">CBS 112980</strain>
    </source>
</reference>
<dbReference type="RefSeq" id="XP_060361612.1">
    <property type="nucleotide sequence ID" value="XM_060512915.1"/>
</dbReference>
<evidence type="ECO:0000313" key="2">
    <source>
        <dbReference type="Proteomes" id="UP001244207"/>
    </source>
</evidence>